<dbReference type="Proteomes" id="UP000005239">
    <property type="component" value="Unassembled WGS sequence"/>
</dbReference>
<protein>
    <submittedName>
        <fullName evidence="1">Uncharacterized protein</fullName>
    </submittedName>
</protein>
<proteinExistence type="predicted"/>
<gene>
    <name evidence="1" type="primary">WBGene00119173</name>
</gene>
<sequence length="101" mass="11362">MIYQPHSMGEDRALSLDMDCVSIILGLRIGAVTSAVLALILFLLCKRPRGEMTYRTITIHNMRSRTPSVSSCHTKLVGVDVGRQLELGKRRRWEIQLPAIV</sequence>
<dbReference type="EnsemblMetazoa" id="PPA29619.1">
    <property type="protein sequence ID" value="PPA29619.1"/>
    <property type="gene ID" value="WBGene00119173"/>
</dbReference>
<keyword evidence="2" id="KW-1185">Reference proteome</keyword>
<name>A0A2A6CMR6_PRIPA</name>
<accession>A0A8R1UJJ3</accession>
<dbReference type="AlphaFoldDB" id="A0A2A6CMR6"/>
<reference evidence="2" key="1">
    <citation type="journal article" date="2008" name="Nat. Genet.">
        <title>The Pristionchus pacificus genome provides a unique perspective on nematode lifestyle and parasitism.</title>
        <authorList>
            <person name="Dieterich C."/>
            <person name="Clifton S.W."/>
            <person name="Schuster L.N."/>
            <person name="Chinwalla A."/>
            <person name="Delehaunty K."/>
            <person name="Dinkelacker I."/>
            <person name="Fulton L."/>
            <person name="Fulton R."/>
            <person name="Godfrey J."/>
            <person name="Minx P."/>
            <person name="Mitreva M."/>
            <person name="Roeseler W."/>
            <person name="Tian H."/>
            <person name="Witte H."/>
            <person name="Yang S.P."/>
            <person name="Wilson R.K."/>
            <person name="Sommer R.J."/>
        </authorList>
    </citation>
    <scope>NUCLEOTIDE SEQUENCE [LARGE SCALE GENOMIC DNA]</scope>
    <source>
        <strain evidence="2">PS312</strain>
    </source>
</reference>
<evidence type="ECO:0000313" key="2">
    <source>
        <dbReference type="Proteomes" id="UP000005239"/>
    </source>
</evidence>
<evidence type="ECO:0000313" key="1">
    <source>
        <dbReference type="EnsemblMetazoa" id="PPA29619.1"/>
    </source>
</evidence>
<reference evidence="1" key="2">
    <citation type="submission" date="2022-06" db="UniProtKB">
        <authorList>
            <consortium name="EnsemblMetazoa"/>
        </authorList>
    </citation>
    <scope>IDENTIFICATION</scope>
    <source>
        <strain evidence="1">PS312</strain>
    </source>
</reference>
<accession>A0A2A6CMR6</accession>
<organism evidence="1 2">
    <name type="scientific">Pristionchus pacificus</name>
    <name type="common">Parasitic nematode worm</name>
    <dbReference type="NCBI Taxonomy" id="54126"/>
    <lineage>
        <taxon>Eukaryota</taxon>
        <taxon>Metazoa</taxon>
        <taxon>Ecdysozoa</taxon>
        <taxon>Nematoda</taxon>
        <taxon>Chromadorea</taxon>
        <taxon>Rhabditida</taxon>
        <taxon>Rhabditina</taxon>
        <taxon>Diplogasteromorpha</taxon>
        <taxon>Diplogasteroidea</taxon>
        <taxon>Neodiplogasteridae</taxon>
        <taxon>Pristionchus</taxon>
    </lineage>
</organism>